<feature type="transmembrane region" description="Helical" evidence="6">
    <location>
        <begin position="192"/>
        <end position="213"/>
    </location>
</feature>
<sequence length="278" mass="29845">MQQSNYGSTKFTSEEDSTTLLALPLPLPESSSPTIHHQNSSSISRTEHLGKHRQYWRDVILGINDGLISTFLLVAGVAGSGLTNTDILLTAIAGSLAGAVSMASGEYVATKSQNDVLQGEIGLERTHIRDFKREELAEVIPYLQLIGIPSEKSDLRDRLMAHYDNDSEALLKLMVALEFGVVEKEGRSPLTAALVSGFLFFLGSLPSLLPFVAKDQTPQVGFLVAAVATILSLFLVGGIKTWATRGNCWTAAVENLTIAGCGGFLAYAVGKCFDSIVR</sequence>
<accession>A0A9K3PVE5</accession>
<name>A0A9K3PVE5_9STRA</name>
<evidence type="ECO:0000256" key="4">
    <source>
        <dbReference type="ARBA" id="ARBA00022989"/>
    </source>
</evidence>
<proteinExistence type="inferred from homology"/>
<dbReference type="InterPro" id="IPR008217">
    <property type="entry name" value="Ccc1_fam"/>
</dbReference>
<feature type="transmembrane region" description="Helical" evidence="6">
    <location>
        <begin position="87"/>
        <end position="109"/>
    </location>
</feature>
<organism evidence="7 8">
    <name type="scientific">Nitzschia inconspicua</name>
    <dbReference type="NCBI Taxonomy" id="303405"/>
    <lineage>
        <taxon>Eukaryota</taxon>
        <taxon>Sar</taxon>
        <taxon>Stramenopiles</taxon>
        <taxon>Ochrophyta</taxon>
        <taxon>Bacillariophyta</taxon>
        <taxon>Bacillariophyceae</taxon>
        <taxon>Bacillariophycidae</taxon>
        <taxon>Bacillariales</taxon>
        <taxon>Bacillariaceae</taxon>
        <taxon>Nitzschia</taxon>
    </lineage>
</organism>
<feature type="transmembrane region" description="Helical" evidence="6">
    <location>
        <begin position="219"/>
        <end position="239"/>
    </location>
</feature>
<dbReference type="Proteomes" id="UP000693970">
    <property type="component" value="Unassembled WGS sequence"/>
</dbReference>
<dbReference type="GO" id="GO:0030026">
    <property type="term" value="P:intracellular manganese ion homeostasis"/>
    <property type="evidence" value="ECO:0007669"/>
    <property type="project" value="InterPro"/>
</dbReference>
<comment type="subcellular location">
    <subcellularLocation>
        <location evidence="1">Endomembrane system</location>
        <topology evidence="1">Multi-pass membrane protein</topology>
    </subcellularLocation>
</comment>
<evidence type="ECO:0000256" key="5">
    <source>
        <dbReference type="ARBA" id="ARBA00023136"/>
    </source>
</evidence>
<dbReference type="EMBL" id="JAGRRH010000013">
    <property type="protein sequence ID" value="KAG7361078.1"/>
    <property type="molecule type" value="Genomic_DNA"/>
</dbReference>
<evidence type="ECO:0000313" key="8">
    <source>
        <dbReference type="Proteomes" id="UP000693970"/>
    </source>
</evidence>
<dbReference type="AlphaFoldDB" id="A0A9K3PVE5"/>
<reference evidence="7" key="2">
    <citation type="submission" date="2021-04" db="EMBL/GenBank/DDBJ databases">
        <authorList>
            <person name="Podell S."/>
        </authorList>
    </citation>
    <scope>NUCLEOTIDE SEQUENCE</scope>
    <source>
        <strain evidence="7">Hildebrandi</strain>
    </source>
</reference>
<evidence type="ECO:0000256" key="2">
    <source>
        <dbReference type="ARBA" id="ARBA00007049"/>
    </source>
</evidence>
<gene>
    <name evidence="7" type="ORF">IV203_036178</name>
</gene>
<reference evidence="7" key="1">
    <citation type="journal article" date="2021" name="Sci. Rep.">
        <title>Diploid genomic architecture of Nitzschia inconspicua, an elite biomass production diatom.</title>
        <authorList>
            <person name="Oliver A."/>
            <person name="Podell S."/>
            <person name="Pinowska A."/>
            <person name="Traller J.C."/>
            <person name="Smith S.R."/>
            <person name="McClure R."/>
            <person name="Beliaev A."/>
            <person name="Bohutskyi P."/>
            <person name="Hill E.A."/>
            <person name="Rabines A."/>
            <person name="Zheng H."/>
            <person name="Allen L.Z."/>
            <person name="Kuo A."/>
            <person name="Grigoriev I.V."/>
            <person name="Allen A.E."/>
            <person name="Hazlebeck D."/>
            <person name="Allen E.E."/>
        </authorList>
    </citation>
    <scope>NUCLEOTIDE SEQUENCE</scope>
    <source>
        <strain evidence="7">Hildebrandi</strain>
    </source>
</reference>
<dbReference type="OrthoDB" id="45781at2759"/>
<keyword evidence="5 6" id="KW-0472">Membrane</keyword>
<feature type="transmembrane region" description="Helical" evidence="6">
    <location>
        <begin position="59"/>
        <end position="81"/>
    </location>
</feature>
<evidence type="ECO:0000256" key="1">
    <source>
        <dbReference type="ARBA" id="ARBA00004127"/>
    </source>
</evidence>
<comment type="caution">
    <text evidence="7">The sequence shown here is derived from an EMBL/GenBank/DDBJ whole genome shotgun (WGS) entry which is preliminary data.</text>
</comment>
<evidence type="ECO:0000313" key="7">
    <source>
        <dbReference type="EMBL" id="KAG7361078.1"/>
    </source>
</evidence>
<protein>
    <submittedName>
        <fullName evidence="7">VIT family protein</fullName>
    </submittedName>
</protein>
<dbReference type="GO" id="GO:0005384">
    <property type="term" value="F:manganese ion transmembrane transporter activity"/>
    <property type="evidence" value="ECO:0007669"/>
    <property type="project" value="InterPro"/>
</dbReference>
<evidence type="ECO:0000256" key="3">
    <source>
        <dbReference type="ARBA" id="ARBA00022692"/>
    </source>
</evidence>
<dbReference type="PANTHER" id="PTHR31851">
    <property type="entry name" value="FE(2+)/MN(2+) TRANSPORTER PCL1"/>
    <property type="match status" value="1"/>
</dbReference>
<evidence type="ECO:0000256" key="6">
    <source>
        <dbReference type="SAM" id="Phobius"/>
    </source>
</evidence>
<keyword evidence="8" id="KW-1185">Reference proteome</keyword>
<keyword evidence="3 6" id="KW-0812">Transmembrane</keyword>
<dbReference type="Pfam" id="PF01988">
    <property type="entry name" value="VIT1"/>
    <property type="match status" value="1"/>
</dbReference>
<keyword evidence="4 6" id="KW-1133">Transmembrane helix</keyword>
<dbReference type="GO" id="GO:0012505">
    <property type="term" value="C:endomembrane system"/>
    <property type="evidence" value="ECO:0007669"/>
    <property type="project" value="UniProtKB-SubCell"/>
</dbReference>
<comment type="similarity">
    <text evidence="2">Belongs to the CCC1 family.</text>
</comment>